<feature type="transmembrane region" description="Helical" evidence="9">
    <location>
        <begin position="335"/>
        <end position="357"/>
    </location>
</feature>
<keyword evidence="3 9" id="KW-0812">Transmembrane</keyword>
<dbReference type="EMBL" id="ML120371">
    <property type="protein sequence ID" value="RPB01804.1"/>
    <property type="molecule type" value="Genomic_DNA"/>
</dbReference>
<organism evidence="10 11">
    <name type="scientific">Choiromyces venosus 120613-1</name>
    <dbReference type="NCBI Taxonomy" id="1336337"/>
    <lineage>
        <taxon>Eukaryota</taxon>
        <taxon>Fungi</taxon>
        <taxon>Dikarya</taxon>
        <taxon>Ascomycota</taxon>
        <taxon>Pezizomycotina</taxon>
        <taxon>Pezizomycetes</taxon>
        <taxon>Pezizales</taxon>
        <taxon>Tuberaceae</taxon>
        <taxon>Choiromyces</taxon>
    </lineage>
</organism>
<dbReference type="PANTHER" id="PTHR12174:SF23">
    <property type="entry name" value="MINOR HISTOCOMPATIBILITY ANTIGEN H13"/>
    <property type="match status" value="1"/>
</dbReference>
<dbReference type="PANTHER" id="PTHR12174">
    <property type="entry name" value="SIGNAL PEPTIDE PEPTIDASE"/>
    <property type="match status" value="1"/>
</dbReference>
<proteinExistence type="inferred from homology"/>
<feature type="transmembrane region" description="Helical" evidence="9">
    <location>
        <begin position="96"/>
        <end position="123"/>
    </location>
</feature>
<comment type="similarity">
    <text evidence="2">Belongs to the peptidase A22B family.</text>
</comment>
<feature type="transmembrane region" description="Helical" evidence="9">
    <location>
        <begin position="196"/>
        <end position="215"/>
    </location>
</feature>
<dbReference type="GO" id="GO:0033619">
    <property type="term" value="P:membrane protein proteolysis"/>
    <property type="evidence" value="ECO:0007669"/>
    <property type="project" value="TreeGrafter"/>
</dbReference>
<evidence type="ECO:0000256" key="2">
    <source>
        <dbReference type="ARBA" id="ARBA00006859"/>
    </source>
</evidence>
<feature type="region of interest" description="Disordered" evidence="8">
    <location>
        <begin position="466"/>
        <end position="497"/>
    </location>
</feature>
<dbReference type="GO" id="GO:0098554">
    <property type="term" value="C:cytoplasmic side of endoplasmic reticulum membrane"/>
    <property type="evidence" value="ECO:0007669"/>
    <property type="project" value="TreeGrafter"/>
</dbReference>
<sequence>MPAGPLTHFIASALFYWEQALPFIPTYIHLITIALLPIVTGSFASLKRPGNAARPQQNLSASDALWFPVSAGACLGSLYLIIIYLDDPTLINKILTWYFCGMGVFAVAKGFSDSLGVLVTYVFPKRYRSKKDGKLYVSGYNSYKVREDENNKDENPSVFFIPRFMAKSMWSLRRALYAKYTLAVGTTKSPALKATFWVGDLVGLVVGILAVGTYALAGKHWLLTNIMSTSFAYGAMQLLSPTTFTTASILLSALFFYDIFFVFYTPMMVTVATTLDVPIKLLFPRPGTSPSGAQALAMLGLGDVVIPGLVIAMALRYDLWMCYEKKHGAEFSKFYFYMSLGGYIVGMLTTLVVMHVFKRAQPALLYLVPGVLGSVWLGALMKGELRIMWNYSEEGEEKIPGSNTPAIDGDSKNHEGKGEKPDANSTTGEPKAGSSDEETLVELVEVVHDEEWMRIILTKRSTTLQPLAKTNACSEDDSDSSSAPMSISNVDSFSEDE</sequence>
<feature type="transmembrane region" description="Helical" evidence="9">
    <location>
        <begin position="363"/>
        <end position="381"/>
    </location>
</feature>
<evidence type="ECO:0000256" key="5">
    <source>
        <dbReference type="ARBA" id="ARBA00022824"/>
    </source>
</evidence>
<evidence type="ECO:0000256" key="7">
    <source>
        <dbReference type="ARBA" id="ARBA00023136"/>
    </source>
</evidence>
<dbReference type="AlphaFoldDB" id="A0A3N4JTX1"/>
<evidence type="ECO:0000256" key="9">
    <source>
        <dbReference type="SAM" id="Phobius"/>
    </source>
</evidence>
<dbReference type="GO" id="GO:0006465">
    <property type="term" value="P:signal peptide processing"/>
    <property type="evidence" value="ECO:0007669"/>
    <property type="project" value="TreeGrafter"/>
</dbReference>
<feature type="transmembrane region" description="Helical" evidence="9">
    <location>
        <begin position="295"/>
        <end position="315"/>
    </location>
</feature>
<feature type="transmembrane region" description="Helical" evidence="9">
    <location>
        <begin position="20"/>
        <end position="44"/>
    </location>
</feature>
<name>A0A3N4JTX1_9PEZI</name>
<dbReference type="Proteomes" id="UP000276215">
    <property type="component" value="Unassembled WGS sequence"/>
</dbReference>
<dbReference type="STRING" id="1336337.A0A3N4JTX1"/>
<dbReference type="Pfam" id="PF04258">
    <property type="entry name" value="Peptidase_A22B"/>
    <property type="match status" value="1"/>
</dbReference>
<feature type="transmembrane region" description="Helical" evidence="9">
    <location>
        <begin position="251"/>
        <end position="275"/>
    </location>
</feature>
<feature type="transmembrane region" description="Helical" evidence="9">
    <location>
        <begin position="65"/>
        <end position="84"/>
    </location>
</feature>
<evidence type="ECO:0000313" key="11">
    <source>
        <dbReference type="Proteomes" id="UP000276215"/>
    </source>
</evidence>
<keyword evidence="11" id="KW-1185">Reference proteome</keyword>
<evidence type="ECO:0000313" key="10">
    <source>
        <dbReference type="EMBL" id="RPB01804.1"/>
    </source>
</evidence>
<keyword evidence="6 9" id="KW-1133">Transmembrane helix</keyword>
<evidence type="ECO:0000256" key="4">
    <source>
        <dbReference type="ARBA" id="ARBA00022801"/>
    </source>
</evidence>
<dbReference type="GO" id="GO:0042500">
    <property type="term" value="F:aspartic endopeptidase activity, intramembrane cleaving"/>
    <property type="evidence" value="ECO:0007669"/>
    <property type="project" value="InterPro"/>
</dbReference>
<evidence type="ECO:0000256" key="8">
    <source>
        <dbReference type="SAM" id="MobiDB-lite"/>
    </source>
</evidence>
<gene>
    <name evidence="10" type="ORF">L873DRAFT_1827090</name>
</gene>
<dbReference type="SMART" id="SM00730">
    <property type="entry name" value="PSN"/>
    <property type="match status" value="1"/>
</dbReference>
<evidence type="ECO:0000256" key="1">
    <source>
        <dbReference type="ARBA" id="ARBA00004477"/>
    </source>
</evidence>
<dbReference type="InterPro" id="IPR007369">
    <property type="entry name" value="Peptidase_A22B_SPP"/>
</dbReference>
<keyword evidence="5" id="KW-0256">Endoplasmic reticulum</keyword>
<accession>A0A3N4JTX1</accession>
<feature type="compositionally biased region" description="Basic and acidic residues" evidence="8">
    <location>
        <begin position="409"/>
        <end position="422"/>
    </location>
</feature>
<protein>
    <recommendedName>
        <fullName evidence="12">Peptidase A22B, signal peptide peptidase</fullName>
    </recommendedName>
</protein>
<dbReference type="OrthoDB" id="29661at2759"/>
<evidence type="ECO:0000256" key="6">
    <source>
        <dbReference type="ARBA" id="ARBA00022989"/>
    </source>
</evidence>
<keyword evidence="7 9" id="KW-0472">Membrane</keyword>
<evidence type="ECO:0000256" key="3">
    <source>
        <dbReference type="ARBA" id="ARBA00022692"/>
    </source>
</evidence>
<dbReference type="GO" id="GO:0098553">
    <property type="term" value="C:lumenal side of endoplasmic reticulum membrane"/>
    <property type="evidence" value="ECO:0007669"/>
    <property type="project" value="TreeGrafter"/>
</dbReference>
<comment type="subcellular location">
    <subcellularLocation>
        <location evidence="1">Endoplasmic reticulum membrane</location>
        <topology evidence="1">Multi-pass membrane protein</topology>
    </subcellularLocation>
</comment>
<keyword evidence="4" id="KW-0378">Hydrolase</keyword>
<dbReference type="InterPro" id="IPR006639">
    <property type="entry name" value="Preselin/SPP"/>
</dbReference>
<feature type="region of interest" description="Disordered" evidence="8">
    <location>
        <begin position="396"/>
        <end position="438"/>
    </location>
</feature>
<reference evidence="10 11" key="1">
    <citation type="journal article" date="2018" name="Nat. Ecol. Evol.">
        <title>Pezizomycetes genomes reveal the molecular basis of ectomycorrhizal truffle lifestyle.</title>
        <authorList>
            <person name="Murat C."/>
            <person name="Payen T."/>
            <person name="Noel B."/>
            <person name="Kuo A."/>
            <person name="Morin E."/>
            <person name="Chen J."/>
            <person name="Kohler A."/>
            <person name="Krizsan K."/>
            <person name="Balestrini R."/>
            <person name="Da Silva C."/>
            <person name="Montanini B."/>
            <person name="Hainaut M."/>
            <person name="Levati E."/>
            <person name="Barry K.W."/>
            <person name="Belfiori B."/>
            <person name="Cichocki N."/>
            <person name="Clum A."/>
            <person name="Dockter R.B."/>
            <person name="Fauchery L."/>
            <person name="Guy J."/>
            <person name="Iotti M."/>
            <person name="Le Tacon F."/>
            <person name="Lindquist E.A."/>
            <person name="Lipzen A."/>
            <person name="Malagnac F."/>
            <person name="Mello A."/>
            <person name="Molinier V."/>
            <person name="Miyauchi S."/>
            <person name="Poulain J."/>
            <person name="Riccioni C."/>
            <person name="Rubini A."/>
            <person name="Sitrit Y."/>
            <person name="Splivallo R."/>
            <person name="Traeger S."/>
            <person name="Wang M."/>
            <person name="Zifcakova L."/>
            <person name="Wipf D."/>
            <person name="Zambonelli A."/>
            <person name="Paolocci F."/>
            <person name="Nowrousian M."/>
            <person name="Ottonello S."/>
            <person name="Baldrian P."/>
            <person name="Spatafora J.W."/>
            <person name="Henrissat B."/>
            <person name="Nagy L.G."/>
            <person name="Aury J.M."/>
            <person name="Wincker P."/>
            <person name="Grigoriev I.V."/>
            <person name="Bonfante P."/>
            <person name="Martin F.M."/>
        </authorList>
    </citation>
    <scope>NUCLEOTIDE SEQUENCE [LARGE SCALE GENOMIC DNA]</scope>
    <source>
        <strain evidence="10 11">120613-1</strain>
    </source>
</reference>
<evidence type="ECO:0008006" key="12">
    <source>
        <dbReference type="Google" id="ProtNLM"/>
    </source>
</evidence>